<sequence length="65" mass="7495">MLNCLGIGFCSSSPTELCRHRNCVAVLLLYFIDRPPFFIHMNSSQRNFLRRVFNFIPNPAVPILP</sequence>
<evidence type="ECO:0000313" key="1">
    <source>
        <dbReference type="EMBL" id="MCI64763.1"/>
    </source>
</evidence>
<name>A0A392TUC3_9FABA</name>
<comment type="caution">
    <text evidence="1">The sequence shown here is derived from an EMBL/GenBank/DDBJ whole genome shotgun (WGS) entry which is preliminary data.</text>
</comment>
<protein>
    <submittedName>
        <fullName evidence="1">Uncharacterized protein</fullName>
    </submittedName>
</protein>
<evidence type="ECO:0000313" key="2">
    <source>
        <dbReference type="Proteomes" id="UP000265520"/>
    </source>
</evidence>
<keyword evidence="2" id="KW-1185">Reference proteome</keyword>
<dbReference type="EMBL" id="LXQA010662706">
    <property type="protein sequence ID" value="MCI64763.1"/>
    <property type="molecule type" value="Genomic_DNA"/>
</dbReference>
<dbReference type="AlphaFoldDB" id="A0A392TUC3"/>
<reference evidence="1 2" key="1">
    <citation type="journal article" date="2018" name="Front. Plant Sci.">
        <title>Red Clover (Trifolium pratense) and Zigzag Clover (T. medium) - A Picture of Genomic Similarities and Differences.</title>
        <authorList>
            <person name="Dluhosova J."/>
            <person name="Istvanek J."/>
            <person name="Nedelnik J."/>
            <person name="Repkova J."/>
        </authorList>
    </citation>
    <scope>NUCLEOTIDE SEQUENCE [LARGE SCALE GENOMIC DNA]</scope>
    <source>
        <strain evidence="2">cv. 10/8</strain>
        <tissue evidence="1">Leaf</tissue>
    </source>
</reference>
<organism evidence="1 2">
    <name type="scientific">Trifolium medium</name>
    <dbReference type="NCBI Taxonomy" id="97028"/>
    <lineage>
        <taxon>Eukaryota</taxon>
        <taxon>Viridiplantae</taxon>
        <taxon>Streptophyta</taxon>
        <taxon>Embryophyta</taxon>
        <taxon>Tracheophyta</taxon>
        <taxon>Spermatophyta</taxon>
        <taxon>Magnoliopsida</taxon>
        <taxon>eudicotyledons</taxon>
        <taxon>Gunneridae</taxon>
        <taxon>Pentapetalae</taxon>
        <taxon>rosids</taxon>
        <taxon>fabids</taxon>
        <taxon>Fabales</taxon>
        <taxon>Fabaceae</taxon>
        <taxon>Papilionoideae</taxon>
        <taxon>50 kb inversion clade</taxon>
        <taxon>NPAAA clade</taxon>
        <taxon>Hologalegina</taxon>
        <taxon>IRL clade</taxon>
        <taxon>Trifolieae</taxon>
        <taxon>Trifolium</taxon>
    </lineage>
</organism>
<dbReference type="Proteomes" id="UP000265520">
    <property type="component" value="Unassembled WGS sequence"/>
</dbReference>
<accession>A0A392TUC3</accession>
<proteinExistence type="predicted"/>